<proteinExistence type="predicted"/>
<evidence type="ECO:0000313" key="4">
    <source>
        <dbReference type="Proteomes" id="UP000656804"/>
    </source>
</evidence>
<dbReference type="Pfam" id="PF05257">
    <property type="entry name" value="CHAP"/>
    <property type="match status" value="1"/>
</dbReference>
<dbReference type="InterPro" id="IPR007921">
    <property type="entry name" value="CHAP_dom"/>
</dbReference>
<feature type="signal peptide" evidence="1">
    <location>
        <begin position="1"/>
        <end position="22"/>
    </location>
</feature>
<feature type="chain" id="PRO_5036952429" evidence="1">
    <location>
        <begin position="23"/>
        <end position="645"/>
    </location>
</feature>
<evidence type="ECO:0000259" key="2">
    <source>
        <dbReference type="PROSITE" id="PS50911"/>
    </source>
</evidence>
<accession>A0A930Y4G1</accession>
<dbReference type="EMBL" id="JADIVZ010000001">
    <property type="protein sequence ID" value="MBF4160145.1"/>
    <property type="molecule type" value="Genomic_DNA"/>
</dbReference>
<dbReference type="PROSITE" id="PS50911">
    <property type="entry name" value="CHAP"/>
    <property type="match status" value="1"/>
</dbReference>
<feature type="domain" description="Peptidase C51" evidence="2">
    <location>
        <begin position="36"/>
        <end position="164"/>
    </location>
</feature>
<reference evidence="3" key="1">
    <citation type="submission" date="2020-11" db="EMBL/GenBank/DDBJ databases">
        <title>Nocardioides sp. CBS4Y-1, whole genome shotgun sequence.</title>
        <authorList>
            <person name="Tuo L."/>
        </authorList>
    </citation>
    <scope>NUCLEOTIDE SEQUENCE</scope>
    <source>
        <strain evidence="3">CBS4Y-1</strain>
    </source>
</reference>
<evidence type="ECO:0000256" key="1">
    <source>
        <dbReference type="SAM" id="SignalP"/>
    </source>
</evidence>
<keyword evidence="1" id="KW-0732">Signal</keyword>
<comment type="caution">
    <text evidence="3">The sequence shown here is derived from an EMBL/GenBank/DDBJ whole genome shotgun (WGS) entry which is preliminary data.</text>
</comment>
<organism evidence="3 4">
    <name type="scientific">Nocardioides acrostichi</name>
    <dbReference type="NCBI Taxonomy" id="2784339"/>
    <lineage>
        <taxon>Bacteria</taxon>
        <taxon>Bacillati</taxon>
        <taxon>Actinomycetota</taxon>
        <taxon>Actinomycetes</taxon>
        <taxon>Propionibacteriales</taxon>
        <taxon>Nocardioidaceae</taxon>
        <taxon>Nocardioides</taxon>
    </lineage>
</organism>
<protein>
    <submittedName>
        <fullName evidence="3">CHAP domain-containing protein</fullName>
    </submittedName>
</protein>
<dbReference type="SUPFAM" id="SSF54001">
    <property type="entry name" value="Cysteine proteinases"/>
    <property type="match status" value="1"/>
</dbReference>
<gene>
    <name evidence="3" type="ORF">ISG29_00470</name>
</gene>
<dbReference type="AlphaFoldDB" id="A0A930Y4G1"/>
<dbReference type="Gene3D" id="2.60.40.2700">
    <property type="match status" value="4"/>
</dbReference>
<dbReference type="InterPro" id="IPR038765">
    <property type="entry name" value="Papain-like_cys_pep_sf"/>
</dbReference>
<keyword evidence="4" id="KW-1185">Reference proteome</keyword>
<sequence length="645" mass="68613">MSFTAAVVTMGVPFLAPSPAQADQVALCNGYDGCAAAGYGNSGYAQHNGTMYWNMYAGHNCTNYVAYRMYQAGITSRPQPWNGSGNGYNWGHVLSKYTDQTPQVGAVAWFDKYHGYAGSNGHVAYVEKVISSTEILVSEDMWNGTFHWRRLTKSGTGWPSGFIHLGDRSAQVVERPSVSGTNAVGGTMTADVGSYDPKGAVALQWYAAGKPIGGATDATYTLTPGEVRKRVWVQVTSTADGYGSVSARSNRSRKIQPGTLETVNAPRVEGTAQVDKTLRVRRGSYSPVPSASSVQWYADGTAIDGATRSRLPVTPDLVGKALTPVVTATLDGYRDLPASGPATDAVLPGPMRAKTTPTLTGKPMFGETLVVHPGSYSRDTAQETYTWTRDGQEVTGDAVRDGGLRYKLGSADIGHTISVQVSGAELGYETVTTDLAADQVRPAPMQATQQPTLTGTERYGKRLVVHPGSYDRQGAKETYTWLRDGKPVTGDAVRGDGLVYRFGPADIGHSVTVRVAGVKEGYDTVTTDLGDDDLVTTSSELTADVVGKALHRGVKKKSTKRHIVRKIVVHAAVDAPGVATPDGPVTVKIDGGGEGLETTGQLVDGVIRLGVRGLEPGEHRVRVLYAGTDAIDADRLARRVTVPKR</sequence>
<name>A0A930Y4G1_9ACTN</name>
<dbReference type="RefSeq" id="WP_194501412.1">
    <property type="nucleotide sequence ID" value="NZ_JADIVZ010000001.1"/>
</dbReference>
<dbReference type="Gene3D" id="3.90.1720.10">
    <property type="entry name" value="endopeptidase domain like (from Nostoc punctiforme)"/>
    <property type="match status" value="1"/>
</dbReference>
<evidence type="ECO:0000313" key="3">
    <source>
        <dbReference type="EMBL" id="MBF4160145.1"/>
    </source>
</evidence>
<dbReference type="Proteomes" id="UP000656804">
    <property type="component" value="Unassembled WGS sequence"/>
</dbReference>